<name>A0A167D958_9BACL</name>
<evidence type="ECO:0000313" key="3">
    <source>
        <dbReference type="Proteomes" id="UP000077134"/>
    </source>
</evidence>
<sequence length="118" mass="12724">MSGNPIVMGNRNVSSTKSSNEDVVVSPVASSSEPAKVSVSLSGENEKQIVQQLEKVIEAVQGPEKSFEISVHKDTNAIMVKVFNKQTGDLIREIPSEKILDVAANMMKLNGLIVDDKV</sequence>
<dbReference type="PANTHER" id="PTHR37166">
    <property type="entry name" value="PROTEIN FLAG"/>
    <property type="match status" value="1"/>
</dbReference>
<evidence type="ECO:0000313" key="2">
    <source>
        <dbReference type="EMBL" id="OAB74092.1"/>
    </source>
</evidence>
<dbReference type="InterPro" id="IPR035924">
    <property type="entry name" value="FlaG-like_sf"/>
</dbReference>
<evidence type="ECO:0008006" key="4">
    <source>
        <dbReference type="Google" id="ProtNLM"/>
    </source>
</evidence>
<dbReference type="Pfam" id="PF03646">
    <property type="entry name" value="FlaG"/>
    <property type="match status" value="1"/>
</dbReference>
<keyword evidence="3" id="KW-1185">Reference proteome</keyword>
<reference evidence="2 3" key="1">
    <citation type="submission" date="2016-02" db="EMBL/GenBank/DDBJ databases">
        <title>Paenibacillus sp. LPB0068, isolated from Crassostrea gigas.</title>
        <authorList>
            <person name="Shin S.-K."/>
            <person name="Yi H."/>
        </authorList>
    </citation>
    <scope>NUCLEOTIDE SEQUENCE [LARGE SCALE GENOMIC DNA]</scope>
    <source>
        <strain evidence="2 3">LPB0068</strain>
    </source>
</reference>
<proteinExistence type="predicted"/>
<protein>
    <recommendedName>
        <fullName evidence="4">Flagellar biosynthesis protein FlaG</fullName>
    </recommendedName>
</protein>
<gene>
    <name evidence="2" type="ORF">PNBC_12995</name>
</gene>
<dbReference type="Gene3D" id="3.30.160.170">
    <property type="entry name" value="FlaG-like"/>
    <property type="match status" value="1"/>
</dbReference>
<accession>A0A167D958</accession>
<dbReference type="EMBL" id="LSFN01000016">
    <property type="protein sequence ID" value="OAB74092.1"/>
    <property type="molecule type" value="Genomic_DNA"/>
</dbReference>
<dbReference type="KEGG" id="pcx:LPB68_14155"/>
<evidence type="ECO:0000256" key="1">
    <source>
        <dbReference type="SAM" id="MobiDB-lite"/>
    </source>
</evidence>
<comment type="caution">
    <text evidence="2">The sequence shown here is derived from an EMBL/GenBank/DDBJ whole genome shotgun (WGS) entry which is preliminary data.</text>
</comment>
<dbReference type="PANTHER" id="PTHR37166:SF1">
    <property type="entry name" value="PROTEIN FLAG"/>
    <property type="match status" value="1"/>
</dbReference>
<dbReference type="Proteomes" id="UP000077134">
    <property type="component" value="Unassembled WGS sequence"/>
</dbReference>
<dbReference type="STRING" id="1763538.LPB68_14155"/>
<dbReference type="InterPro" id="IPR005186">
    <property type="entry name" value="FlaG"/>
</dbReference>
<organism evidence="2 3">
    <name type="scientific">Paenibacillus crassostreae</name>
    <dbReference type="NCBI Taxonomy" id="1763538"/>
    <lineage>
        <taxon>Bacteria</taxon>
        <taxon>Bacillati</taxon>
        <taxon>Bacillota</taxon>
        <taxon>Bacilli</taxon>
        <taxon>Bacillales</taxon>
        <taxon>Paenibacillaceae</taxon>
        <taxon>Paenibacillus</taxon>
    </lineage>
</organism>
<dbReference type="SUPFAM" id="SSF160214">
    <property type="entry name" value="FlaG-like"/>
    <property type="match status" value="1"/>
</dbReference>
<dbReference type="AlphaFoldDB" id="A0A167D958"/>
<feature type="region of interest" description="Disordered" evidence="1">
    <location>
        <begin position="1"/>
        <end position="27"/>
    </location>
</feature>